<keyword evidence="1" id="KW-1133">Transmembrane helix</keyword>
<accession>A0ABT0AFX7</accession>
<feature type="transmembrane region" description="Helical" evidence="1">
    <location>
        <begin position="90"/>
        <end position="108"/>
    </location>
</feature>
<organism evidence="2 3">
    <name type="scientific">Novosphingobium mangrovi</name>
    <name type="common">ex Hu et al. 2023</name>
    <dbReference type="NCBI Taxonomy" id="2930094"/>
    <lineage>
        <taxon>Bacteria</taxon>
        <taxon>Pseudomonadati</taxon>
        <taxon>Pseudomonadota</taxon>
        <taxon>Alphaproteobacteria</taxon>
        <taxon>Sphingomonadales</taxon>
        <taxon>Sphingomonadaceae</taxon>
        <taxon>Novosphingobium</taxon>
    </lineage>
</organism>
<proteinExistence type="predicted"/>
<dbReference type="EMBL" id="JALHAT010000032">
    <property type="protein sequence ID" value="MCJ1962107.1"/>
    <property type="molecule type" value="Genomic_DNA"/>
</dbReference>
<evidence type="ECO:0000313" key="3">
    <source>
        <dbReference type="Proteomes" id="UP001162802"/>
    </source>
</evidence>
<gene>
    <name evidence="2" type="ORF">MTR65_15545</name>
</gene>
<sequence length="158" mass="17378">MGESAMLSGIFLPAFFLLLVVSPGLAAWKGGEPERWGGMVILAMWALQSVGEFVLPSQYYAVDPVAFLTDVVGMLGFGIIALNARRVWPLWAAALQLLSLSAHFARWADLDIPAIVYALMRDGPTFVVMIALLIGTLCHMRRVRREGTDIAWQSWPTS</sequence>
<keyword evidence="3" id="KW-1185">Reference proteome</keyword>
<comment type="caution">
    <text evidence="2">The sequence shown here is derived from an EMBL/GenBank/DDBJ whole genome shotgun (WGS) entry which is preliminary data.</text>
</comment>
<keyword evidence="1" id="KW-0472">Membrane</keyword>
<feature type="transmembrane region" description="Helical" evidence="1">
    <location>
        <begin position="114"/>
        <end position="135"/>
    </location>
</feature>
<keyword evidence="1" id="KW-0812">Transmembrane</keyword>
<protein>
    <submittedName>
        <fullName evidence="2">Uncharacterized protein</fullName>
    </submittedName>
</protein>
<name>A0ABT0AFX7_9SPHN</name>
<reference evidence="2" key="1">
    <citation type="submission" date="2022-03" db="EMBL/GenBank/DDBJ databases">
        <title>Identification of a novel bacterium isolated from mangrove sediments.</title>
        <authorList>
            <person name="Pan X."/>
        </authorList>
    </citation>
    <scope>NUCLEOTIDE SEQUENCE</scope>
    <source>
        <strain evidence="2">B2637</strain>
    </source>
</reference>
<evidence type="ECO:0000313" key="2">
    <source>
        <dbReference type="EMBL" id="MCJ1962107.1"/>
    </source>
</evidence>
<dbReference type="Proteomes" id="UP001162802">
    <property type="component" value="Unassembled WGS sequence"/>
</dbReference>
<feature type="transmembrane region" description="Helical" evidence="1">
    <location>
        <begin position="65"/>
        <end position="83"/>
    </location>
</feature>
<evidence type="ECO:0000256" key="1">
    <source>
        <dbReference type="SAM" id="Phobius"/>
    </source>
</evidence>
<dbReference type="RefSeq" id="WP_159108044.1">
    <property type="nucleotide sequence ID" value="NZ_JALHAT010000032.1"/>
</dbReference>